<feature type="compositionally biased region" description="Low complexity" evidence="1">
    <location>
        <begin position="199"/>
        <end position="208"/>
    </location>
</feature>
<dbReference type="Pfam" id="PF12937">
    <property type="entry name" value="F-box-like"/>
    <property type="match status" value="1"/>
</dbReference>
<dbReference type="AlphaFoldDB" id="A0A4Q9Q1Q8"/>
<dbReference type="InterPro" id="IPR001810">
    <property type="entry name" value="F-box_dom"/>
</dbReference>
<accession>A0A4Q9Q1Q8</accession>
<dbReference type="Gene3D" id="1.20.1280.50">
    <property type="match status" value="1"/>
</dbReference>
<feature type="domain" description="F-box" evidence="2">
    <location>
        <begin position="6"/>
        <end position="58"/>
    </location>
</feature>
<dbReference type="Proteomes" id="UP000292082">
    <property type="component" value="Unassembled WGS sequence"/>
</dbReference>
<keyword evidence="4" id="KW-1185">Reference proteome</keyword>
<dbReference type="SUPFAM" id="SSF81383">
    <property type="entry name" value="F-box domain"/>
    <property type="match status" value="1"/>
</dbReference>
<feature type="compositionally biased region" description="Acidic residues" evidence="1">
    <location>
        <begin position="209"/>
        <end position="219"/>
    </location>
</feature>
<organism evidence="3 4">
    <name type="scientific">Dichomitus squalens</name>
    <dbReference type="NCBI Taxonomy" id="114155"/>
    <lineage>
        <taxon>Eukaryota</taxon>
        <taxon>Fungi</taxon>
        <taxon>Dikarya</taxon>
        <taxon>Basidiomycota</taxon>
        <taxon>Agaricomycotina</taxon>
        <taxon>Agaricomycetes</taxon>
        <taxon>Polyporales</taxon>
        <taxon>Polyporaceae</taxon>
        <taxon>Dichomitus</taxon>
    </lineage>
</organism>
<protein>
    <recommendedName>
        <fullName evidence="2">F-box domain-containing protein</fullName>
    </recommendedName>
</protein>
<feature type="region of interest" description="Disordered" evidence="1">
    <location>
        <begin position="159"/>
        <end position="222"/>
    </location>
</feature>
<dbReference type="EMBL" id="ML145100">
    <property type="protein sequence ID" value="TBU61132.1"/>
    <property type="molecule type" value="Genomic_DNA"/>
</dbReference>
<evidence type="ECO:0000313" key="4">
    <source>
        <dbReference type="Proteomes" id="UP000292082"/>
    </source>
</evidence>
<proteinExistence type="predicted"/>
<evidence type="ECO:0000259" key="2">
    <source>
        <dbReference type="Pfam" id="PF12937"/>
    </source>
</evidence>
<dbReference type="InterPro" id="IPR036047">
    <property type="entry name" value="F-box-like_dom_sf"/>
</dbReference>
<gene>
    <name evidence="3" type="ORF">BD310DRAFT_238422</name>
</gene>
<evidence type="ECO:0000313" key="3">
    <source>
        <dbReference type="EMBL" id="TBU61132.1"/>
    </source>
</evidence>
<name>A0A4Q9Q1Q8_9APHY</name>
<feature type="compositionally biased region" description="Acidic residues" evidence="1">
    <location>
        <begin position="169"/>
        <end position="185"/>
    </location>
</feature>
<reference evidence="3 4" key="1">
    <citation type="submission" date="2019-01" db="EMBL/GenBank/DDBJ databases">
        <title>Draft genome sequences of three monokaryotic isolates of the white-rot basidiomycete fungus Dichomitus squalens.</title>
        <authorList>
            <consortium name="DOE Joint Genome Institute"/>
            <person name="Lopez S.C."/>
            <person name="Andreopoulos B."/>
            <person name="Pangilinan J."/>
            <person name="Lipzen A."/>
            <person name="Riley R."/>
            <person name="Ahrendt S."/>
            <person name="Ng V."/>
            <person name="Barry K."/>
            <person name="Daum C."/>
            <person name="Grigoriev I.V."/>
            <person name="Hilden K.S."/>
            <person name="Makela M.R."/>
            <person name="de Vries R.P."/>
        </authorList>
    </citation>
    <scope>NUCLEOTIDE SEQUENCE [LARGE SCALE GENOMIC DNA]</scope>
    <source>
        <strain evidence="3 4">CBS 464.89</strain>
    </source>
</reference>
<evidence type="ECO:0000256" key="1">
    <source>
        <dbReference type="SAM" id="MobiDB-lite"/>
    </source>
</evidence>
<sequence>MASAPPTEILCQIFHLVRRDALDHDEADMSWASLACVSKHWRNALYGDPSMWTNLFFRPHTPLLTIAVVLRRSGLLQGLQVTVDAGHGVRQDGWFRTLFRNLHYAQLPISESVTSLRIRWHVTVRAEAFDVVEALRADHVQALQLEEYAEPLSEARSLSWSEDVWGSDTDVDEEDEEDEDEEDEDEKRTEANGWDCGESDSPPDSASETSDESEVDSEDSVSQFAEDYADATQPGDTFVVDEDPESPRILKLPRLPSLEALDTSGILVDIPQQVKEKLVLLNLSSTVSYYEDFVLAGHPQSWLLDTLEGCTHLQRLSLDYTLPIEDDHPAFRPIVLPRLEYLFIEDRLEYMEELVPFFLHPFPTVEFRAVLGPGQVLYQAQSGIFSSNFPSGMGESITALDLRVDGQFTVKGWPGEDADHLEARQSSTGTFDTTGWTAIDRAALLPSAVEKLSRIVDSARIVHLSIHISPVRQYQDSCVYWQPHVIQAFPSIRRFALGSRWAVKAFIRDACKEAEPLARWTDLNELNFCLGEVSESVVQFIEPFWERVRLSKPDSRLVLRLHPDAERMACPDRLQSLKLLAQSPDSRKRLELVTDCCETCGTSEPFDDAVFCIDPRKLTLAPSY</sequence>